<keyword evidence="3" id="KW-1185">Reference proteome</keyword>
<evidence type="ECO:0000313" key="2">
    <source>
        <dbReference type="EMBL" id="MFC7057148.1"/>
    </source>
</evidence>
<protein>
    <submittedName>
        <fullName evidence="2">Uncharacterized protein</fullName>
    </submittedName>
</protein>
<dbReference type="AlphaFoldDB" id="A0ABD5VUZ3"/>
<evidence type="ECO:0000256" key="1">
    <source>
        <dbReference type="SAM" id="Phobius"/>
    </source>
</evidence>
<dbReference type="InterPro" id="IPR055895">
    <property type="entry name" value="DUF7472"/>
</dbReference>
<keyword evidence="1" id="KW-1133">Transmembrane helix</keyword>
<dbReference type="EMBL" id="JBHSZI010000001">
    <property type="protein sequence ID" value="MFC7057148.1"/>
    <property type="molecule type" value="Genomic_DNA"/>
</dbReference>
<feature type="transmembrane region" description="Helical" evidence="1">
    <location>
        <begin position="7"/>
        <end position="32"/>
    </location>
</feature>
<dbReference type="RefSeq" id="WP_267162877.1">
    <property type="nucleotide sequence ID" value="NZ_CP112972.1"/>
</dbReference>
<dbReference type="Proteomes" id="UP001596445">
    <property type="component" value="Unassembled WGS sequence"/>
</dbReference>
<gene>
    <name evidence="2" type="ORF">ACFQQG_01885</name>
</gene>
<organism evidence="2 3">
    <name type="scientific">Halovenus salina</name>
    <dbReference type="NCBI Taxonomy" id="1510225"/>
    <lineage>
        <taxon>Archaea</taxon>
        <taxon>Methanobacteriati</taxon>
        <taxon>Methanobacteriota</taxon>
        <taxon>Stenosarchaea group</taxon>
        <taxon>Halobacteria</taxon>
        <taxon>Halobacteriales</taxon>
        <taxon>Haloarculaceae</taxon>
        <taxon>Halovenus</taxon>
    </lineage>
</organism>
<reference evidence="2 3" key="1">
    <citation type="journal article" date="2019" name="Int. J. Syst. Evol. Microbiol.">
        <title>The Global Catalogue of Microorganisms (GCM) 10K type strain sequencing project: providing services to taxonomists for standard genome sequencing and annotation.</title>
        <authorList>
            <consortium name="The Broad Institute Genomics Platform"/>
            <consortium name="The Broad Institute Genome Sequencing Center for Infectious Disease"/>
            <person name="Wu L."/>
            <person name="Ma J."/>
        </authorList>
    </citation>
    <scope>NUCLEOTIDE SEQUENCE [LARGE SCALE GENOMIC DNA]</scope>
    <source>
        <strain evidence="2 3">JCM 30072</strain>
    </source>
</reference>
<sequence length="174" mass="18008">MELDRKTVVQIVVSVVAVALFITGLVVVTAAYGETETIGPDDEEGQLDGTLSGDFGDDFEIADDGTASGGFSGDYVNGVDMPVDGQVTGTVEDGVFTGTFEGSISVAIEGNTTGEMNGTIDDGSFNGTYVGTARGETRTTLSADGGLALIGLIVAYIVFLPLMGYVVENYDFEE</sequence>
<dbReference type="Pfam" id="PF24284">
    <property type="entry name" value="DUF7472"/>
    <property type="match status" value="1"/>
</dbReference>
<accession>A0ABD5VUZ3</accession>
<keyword evidence="1" id="KW-0812">Transmembrane</keyword>
<dbReference type="GeneID" id="76628971"/>
<feature type="transmembrane region" description="Helical" evidence="1">
    <location>
        <begin position="147"/>
        <end position="167"/>
    </location>
</feature>
<proteinExistence type="predicted"/>
<comment type="caution">
    <text evidence="2">The sequence shown here is derived from an EMBL/GenBank/DDBJ whole genome shotgun (WGS) entry which is preliminary data.</text>
</comment>
<name>A0ABD5VUZ3_9EURY</name>
<keyword evidence="1" id="KW-0472">Membrane</keyword>
<evidence type="ECO:0000313" key="3">
    <source>
        <dbReference type="Proteomes" id="UP001596445"/>
    </source>
</evidence>